<organism evidence="1 2">
    <name type="scientific">Perkinsus olseni</name>
    <name type="common">Perkinsus atlanticus</name>
    <dbReference type="NCBI Taxonomy" id="32597"/>
    <lineage>
        <taxon>Eukaryota</taxon>
        <taxon>Sar</taxon>
        <taxon>Alveolata</taxon>
        <taxon>Perkinsozoa</taxon>
        <taxon>Perkinsea</taxon>
        <taxon>Perkinsida</taxon>
        <taxon>Perkinsidae</taxon>
        <taxon>Perkinsus</taxon>
    </lineage>
</organism>
<evidence type="ECO:0000313" key="2">
    <source>
        <dbReference type="Proteomes" id="UP000574390"/>
    </source>
</evidence>
<reference evidence="1 2" key="1">
    <citation type="submission" date="2020-04" db="EMBL/GenBank/DDBJ databases">
        <title>Perkinsus olseni comparative genomics.</title>
        <authorList>
            <person name="Bogema D.R."/>
        </authorList>
    </citation>
    <scope>NUCLEOTIDE SEQUENCE [LARGE SCALE GENOMIC DNA]</scope>
    <source>
        <strain evidence="1">ATCC PRA-205</strain>
    </source>
</reference>
<feature type="non-terminal residue" evidence="1">
    <location>
        <position position="1"/>
    </location>
</feature>
<gene>
    <name evidence="1" type="primary">UXS1_1</name>
    <name evidence="1" type="ORF">FOZ62_015584</name>
</gene>
<dbReference type="EMBL" id="JABANM010026283">
    <property type="protein sequence ID" value="KAF4713225.1"/>
    <property type="molecule type" value="Genomic_DNA"/>
</dbReference>
<evidence type="ECO:0000313" key="1">
    <source>
        <dbReference type="EMBL" id="KAF4713225.1"/>
    </source>
</evidence>
<comment type="caution">
    <text evidence="1">The sequence shown here is derived from an EMBL/GenBank/DDBJ whole genome shotgun (WGS) entry which is preliminary data.</text>
</comment>
<dbReference type="AlphaFoldDB" id="A0A7J6QXS7"/>
<accession>A0A7J6QXS7</accession>
<name>A0A7J6QXS7_PEROL</name>
<dbReference type="Proteomes" id="UP000574390">
    <property type="component" value="Unassembled WGS sequence"/>
</dbReference>
<proteinExistence type="predicted"/>
<protein>
    <submittedName>
        <fullName evidence="1">UDP-glucuronic acid decarboxylase 1</fullName>
    </submittedName>
</protein>
<sequence>QKHLNGWEAKIPLKEGLEVTYRDFKKRAEEDESVKMRCIACIRRKLESSVADVLLLFHVVRDATVRRDFGACCWVGLATDEDRSANVFTLRVVVFATLSAADCSRS</sequence>